<keyword evidence="3" id="KW-1185">Reference proteome</keyword>
<dbReference type="AlphaFoldDB" id="A0A9N7TP41"/>
<evidence type="ECO:0000313" key="3">
    <source>
        <dbReference type="Proteomes" id="UP001153269"/>
    </source>
</evidence>
<protein>
    <submittedName>
        <fullName evidence="2">Uncharacterized protein</fullName>
    </submittedName>
</protein>
<evidence type="ECO:0000313" key="2">
    <source>
        <dbReference type="EMBL" id="CAB1416555.1"/>
    </source>
</evidence>
<feature type="compositionally biased region" description="Acidic residues" evidence="1">
    <location>
        <begin position="55"/>
        <end position="67"/>
    </location>
</feature>
<dbReference type="Proteomes" id="UP001153269">
    <property type="component" value="Unassembled WGS sequence"/>
</dbReference>
<proteinExistence type="predicted"/>
<accession>A0A9N7TP41</accession>
<evidence type="ECO:0000256" key="1">
    <source>
        <dbReference type="SAM" id="MobiDB-lite"/>
    </source>
</evidence>
<reference evidence="2" key="1">
    <citation type="submission" date="2020-03" db="EMBL/GenBank/DDBJ databases">
        <authorList>
            <person name="Weist P."/>
        </authorList>
    </citation>
    <scope>NUCLEOTIDE SEQUENCE</scope>
</reference>
<dbReference type="EMBL" id="CADEAL010000216">
    <property type="protein sequence ID" value="CAB1416555.1"/>
    <property type="molecule type" value="Genomic_DNA"/>
</dbReference>
<sequence length="67" mass="7967">MEMRLKKKLRTETNKYKIEQKINSELALYPLSRSYGKKTPLDFSSHLHPFGKEDPSEDEENEDRLIL</sequence>
<comment type="caution">
    <text evidence="2">The sequence shown here is derived from an EMBL/GenBank/DDBJ whole genome shotgun (WGS) entry which is preliminary data.</text>
</comment>
<feature type="region of interest" description="Disordered" evidence="1">
    <location>
        <begin position="44"/>
        <end position="67"/>
    </location>
</feature>
<name>A0A9N7TP41_PLEPL</name>
<gene>
    <name evidence="2" type="ORF">PLEPLA_LOCUS4346</name>
</gene>
<organism evidence="2 3">
    <name type="scientific">Pleuronectes platessa</name>
    <name type="common">European plaice</name>
    <dbReference type="NCBI Taxonomy" id="8262"/>
    <lineage>
        <taxon>Eukaryota</taxon>
        <taxon>Metazoa</taxon>
        <taxon>Chordata</taxon>
        <taxon>Craniata</taxon>
        <taxon>Vertebrata</taxon>
        <taxon>Euteleostomi</taxon>
        <taxon>Actinopterygii</taxon>
        <taxon>Neopterygii</taxon>
        <taxon>Teleostei</taxon>
        <taxon>Neoteleostei</taxon>
        <taxon>Acanthomorphata</taxon>
        <taxon>Carangaria</taxon>
        <taxon>Pleuronectiformes</taxon>
        <taxon>Pleuronectoidei</taxon>
        <taxon>Pleuronectidae</taxon>
        <taxon>Pleuronectes</taxon>
    </lineage>
</organism>